<evidence type="ECO:0000313" key="4">
    <source>
        <dbReference type="Proteomes" id="UP000319498"/>
    </source>
</evidence>
<evidence type="ECO:0000313" key="3">
    <source>
        <dbReference type="Proteomes" id="UP000035218"/>
    </source>
</evidence>
<evidence type="ECO:0000313" key="1">
    <source>
        <dbReference type="EMBL" id="GED56549.1"/>
    </source>
</evidence>
<protein>
    <submittedName>
        <fullName evidence="2">Uncharacterized protein</fullName>
    </submittedName>
</protein>
<evidence type="ECO:0000313" key="2">
    <source>
        <dbReference type="EMBL" id="KLI00111.1"/>
    </source>
</evidence>
<reference evidence="1 4" key="2">
    <citation type="submission" date="2019-06" db="EMBL/GenBank/DDBJ databases">
        <title>Whole genome shotgun sequence of Brevibacillus formosus NBRC 15716.</title>
        <authorList>
            <person name="Hosoyama A."/>
            <person name="Uohara A."/>
            <person name="Ohji S."/>
            <person name="Ichikawa N."/>
        </authorList>
    </citation>
    <scope>NUCLEOTIDE SEQUENCE [LARGE SCALE GENOMIC DNA]</scope>
    <source>
        <strain evidence="1 4">NBRC 15716</strain>
    </source>
</reference>
<dbReference type="Proteomes" id="UP000319498">
    <property type="component" value="Unassembled WGS sequence"/>
</dbReference>
<dbReference type="Proteomes" id="UP000035218">
    <property type="component" value="Unassembled WGS sequence"/>
</dbReference>
<reference evidence="2 3" key="1">
    <citation type="submission" date="2015-05" db="EMBL/GenBank/DDBJ databases">
        <title>Genome sequencing project for genomic taxonomy and phylogenomics of Bacillus-like bacteria.</title>
        <authorList>
            <person name="Liu B."/>
            <person name="Wang J."/>
            <person name="Zhu Y."/>
            <person name="Liu G."/>
            <person name="Chen Q."/>
            <person name="Chen Z."/>
            <person name="Lan J."/>
            <person name="Che J."/>
            <person name="Ge C."/>
            <person name="Shi H."/>
            <person name="Pan Z."/>
            <person name="Liu X."/>
        </authorList>
    </citation>
    <scope>NUCLEOTIDE SEQUENCE [LARGE SCALE GENOMIC DNA]</scope>
    <source>
        <strain evidence="2 3">DSM 9885</strain>
    </source>
</reference>
<dbReference type="EMBL" id="LDCN01000002">
    <property type="protein sequence ID" value="KLI00111.1"/>
    <property type="molecule type" value="Genomic_DNA"/>
</dbReference>
<gene>
    <name evidence="2" type="ORF">AA984_08325</name>
    <name evidence="1" type="ORF">BFO01nite_06810</name>
</gene>
<sequence length="65" mass="7679">MAGRLEDPFGMKFILPEHVTLLYQHQLDKQLVKQPVIEEDELASFRFRLWNLKRASFAPLPNLKN</sequence>
<name>A0A837KR09_9BACL</name>
<accession>A0A837KR09</accession>
<dbReference type="AlphaFoldDB" id="A0A837KR09"/>
<keyword evidence="4" id="KW-1185">Reference proteome</keyword>
<proteinExistence type="predicted"/>
<organism evidence="2 3">
    <name type="scientific">Brevibacillus formosus</name>
    <dbReference type="NCBI Taxonomy" id="54913"/>
    <lineage>
        <taxon>Bacteria</taxon>
        <taxon>Bacillati</taxon>
        <taxon>Bacillota</taxon>
        <taxon>Bacilli</taxon>
        <taxon>Bacillales</taxon>
        <taxon>Paenibacillaceae</taxon>
        <taxon>Brevibacillus</taxon>
    </lineage>
</organism>
<comment type="caution">
    <text evidence="2">The sequence shown here is derived from an EMBL/GenBank/DDBJ whole genome shotgun (WGS) entry which is preliminary data.</text>
</comment>
<dbReference type="EMBL" id="BJOL01000003">
    <property type="protein sequence ID" value="GED56549.1"/>
    <property type="molecule type" value="Genomic_DNA"/>
</dbReference>